<evidence type="ECO:0000313" key="3">
    <source>
        <dbReference type="Proteomes" id="UP000015106"/>
    </source>
</evidence>
<reference evidence="2" key="2">
    <citation type="submission" date="2018-03" db="EMBL/GenBank/DDBJ databases">
        <title>The Triticum urartu genome reveals the dynamic nature of wheat genome evolution.</title>
        <authorList>
            <person name="Ling H."/>
            <person name="Ma B."/>
            <person name="Shi X."/>
            <person name="Liu H."/>
            <person name="Dong L."/>
            <person name="Sun H."/>
            <person name="Cao Y."/>
            <person name="Gao Q."/>
            <person name="Zheng S."/>
            <person name="Li Y."/>
            <person name="Yu Y."/>
            <person name="Du H."/>
            <person name="Qi M."/>
            <person name="Li Y."/>
            <person name="Yu H."/>
            <person name="Cui Y."/>
            <person name="Wang N."/>
            <person name="Chen C."/>
            <person name="Wu H."/>
            <person name="Zhao Y."/>
            <person name="Zhang J."/>
            <person name="Li Y."/>
            <person name="Zhou W."/>
            <person name="Zhang B."/>
            <person name="Hu W."/>
            <person name="Eijk M."/>
            <person name="Tang J."/>
            <person name="Witsenboer H."/>
            <person name="Zhao S."/>
            <person name="Li Z."/>
            <person name="Zhang A."/>
            <person name="Wang D."/>
            <person name="Liang C."/>
        </authorList>
    </citation>
    <scope>NUCLEOTIDE SEQUENCE [LARGE SCALE GENOMIC DNA]</scope>
    <source>
        <strain evidence="2">cv. G1812</strain>
    </source>
</reference>
<proteinExistence type="predicted"/>
<reference evidence="3" key="1">
    <citation type="journal article" date="2013" name="Nature">
        <title>Draft genome of the wheat A-genome progenitor Triticum urartu.</title>
        <authorList>
            <person name="Ling H.Q."/>
            <person name="Zhao S."/>
            <person name="Liu D."/>
            <person name="Wang J."/>
            <person name="Sun H."/>
            <person name="Zhang C."/>
            <person name="Fan H."/>
            <person name="Li D."/>
            <person name="Dong L."/>
            <person name="Tao Y."/>
            <person name="Gao C."/>
            <person name="Wu H."/>
            <person name="Li Y."/>
            <person name="Cui Y."/>
            <person name="Guo X."/>
            <person name="Zheng S."/>
            <person name="Wang B."/>
            <person name="Yu K."/>
            <person name="Liang Q."/>
            <person name="Yang W."/>
            <person name="Lou X."/>
            <person name="Chen J."/>
            <person name="Feng M."/>
            <person name="Jian J."/>
            <person name="Zhang X."/>
            <person name="Luo G."/>
            <person name="Jiang Y."/>
            <person name="Liu J."/>
            <person name="Wang Z."/>
            <person name="Sha Y."/>
            <person name="Zhang B."/>
            <person name="Wu H."/>
            <person name="Tang D."/>
            <person name="Shen Q."/>
            <person name="Xue P."/>
            <person name="Zou S."/>
            <person name="Wang X."/>
            <person name="Liu X."/>
            <person name="Wang F."/>
            <person name="Yang Y."/>
            <person name="An X."/>
            <person name="Dong Z."/>
            <person name="Zhang K."/>
            <person name="Zhang X."/>
            <person name="Luo M.C."/>
            <person name="Dvorak J."/>
            <person name="Tong Y."/>
            <person name="Wang J."/>
            <person name="Yang H."/>
            <person name="Li Z."/>
            <person name="Wang D."/>
            <person name="Zhang A."/>
            <person name="Wang J."/>
        </authorList>
    </citation>
    <scope>NUCLEOTIDE SEQUENCE</scope>
    <source>
        <strain evidence="3">cv. G1812</strain>
    </source>
</reference>
<name>A0A8R7PMI4_TRIUA</name>
<sequence length="99" mass="10918">MRFSRRSHRLVVQSKLQILLHDGTTRVDVRATTAKAYEWPILSYPGGSGPPRKRNPAPPSFPLELVSPLTERSRAAPPPPRRQANQQSVRPSQAAGSPS</sequence>
<dbReference type="EnsemblPlants" id="TuG1812G0200006296.01.T01">
    <property type="protein sequence ID" value="TuG1812G0200006296.01.T01"/>
    <property type="gene ID" value="TuG1812G0200006296.01"/>
</dbReference>
<organism evidence="2 3">
    <name type="scientific">Triticum urartu</name>
    <name type="common">Red wild einkorn</name>
    <name type="synonym">Crithodium urartu</name>
    <dbReference type="NCBI Taxonomy" id="4572"/>
    <lineage>
        <taxon>Eukaryota</taxon>
        <taxon>Viridiplantae</taxon>
        <taxon>Streptophyta</taxon>
        <taxon>Embryophyta</taxon>
        <taxon>Tracheophyta</taxon>
        <taxon>Spermatophyta</taxon>
        <taxon>Magnoliopsida</taxon>
        <taxon>Liliopsida</taxon>
        <taxon>Poales</taxon>
        <taxon>Poaceae</taxon>
        <taxon>BOP clade</taxon>
        <taxon>Pooideae</taxon>
        <taxon>Triticodae</taxon>
        <taxon>Triticeae</taxon>
        <taxon>Triticinae</taxon>
        <taxon>Triticum</taxon>
    </lineage>
</organism>
<feature type="region of interest" description="Disordered" evidence="1">
    <location>
        <begin position="41"/>
        <end position="99"/>
    </location>
</feature>
<evidence type="ECO:0000313" key="2">
    <source>
        <dbReference type="EnsemblPlants" id="TuG1812G0200006296.01.T01"/>
    </source>
</evidence>
<protein>
    <submittedName>
        <fullName evidence="2">Uncharacterized protein</fullName>
    </submittedName>
</protein>
<evidence type="ECO:0000256" key="1">
    <source>
        <dbReference type="SAM" id="MobiDB-lite"/>
    </source>
</evidence>
<accession>A0A8R7PMI4</accession>
<dbReference type="Gramene" id="TuG1812G0200006296.01.T01">
    <property type="protein sequence ID" value="TuG1812G0200006296.01.T01"/>
    <property type="gene ID" value="TuG1812G0200006296.01"/>
</dbReference>
<keyword evidence="3" id="KW-1185">Reference proteome</keyword>
<dbReference type="AlphaFoldDB" id="A0A8R7PMI4"/>
<dbReference type="Proteomes" id="UP000015106">
    <property type="component" value="Chromosome 2"/>
</dbReference>
<feature type="compositionally biased region" description="Polar residues" evidence="1">
    <location>
        <begin position="88"/>
        <end position="99"/>
    </location>
</feature>
<reference evidence="2" key="3">
    <citation type="submission" date="2022-06" db="UniProtKB">
        <authorList>
            <consortium name="EnsemblPlants"/>
        </authorList>
    </citation>
    <scope>IDENTIFICATION</scope>
</reference>